<protein>
    <recommendedName>
        <fullName evidence="12">Succinate dehydrogenase subunit C</fullName>
    </recommendedName>
</protein>
<organism evidence="10 11">
    <name type="scientific">Chrysophaeum taylorii</name>
    <dbReference type="NCBI Taxonomy" id="2483200"/>
    <lineage>
        <taxon>Eukaryota</taxon>
        <taxon>Sar</taxon>
        <taxon>Stramenopiles</taxon>
        <taxon>Ochrophyta</taxon>
        <taxon>Pelagophyceae</taxon>
        <taxon>Pelagomonadales</taxon>
        <taxon>Pelagomonadaceae</taxon>
        <taxon>Chrysophaeum</taxon>
    </lineage>
</organism>
<evidence type="ECO:0000256" key="9">
    <source>
        <dbReference type="SAM" id="Phobius"/>
    </source>
</evidence>
<evidence type="ECO:0000313" key="11">
    <source>
        <dbReference type="Proteomes" id="UP001230188"/>
    </source>
</evidence>
<evidence type="ECO:0000256" key="8">
    <source>
        <dbReference type="PIRSR" id="PIRSR000178-1"/>
    </source>
</evidence>
<dbReference type="SUPFAM" id="SSF81343">
    <property type="entry name" value="Fumarate reductase respiratory complex transmembrane subunits"/>
    <property type="match status" value="1"/>
</dbReference>
<proteinExistence type="predicted"/>
<dbReference type="GO" id="GO:0046872">
    <property type="term" value="F:metal ion binding"/>
    <property type="evidence" value="ECO:0007669"/>
    <property type="project" value="UniProtKB-KW"/>
</dbReference>
<accession>A0AAD7XM66</accession>
<keyword evidence="6 8" id="KW-0408">Iron</keyword>
<reference evidence="10" key="1">
    <citation type="submission" date="2023-01" db="EMBL/GenBank/DDBJ databases">
        <title>Metagenome sequencing of chrysophaentin producing Chrysophaeum taylorii.</title>
        <authorList>
            <person name="Davison J."/>
            <person name="Bewley C."/>
        </authorList>
    </citation>
    <scope>NUCLEOTIDE SEQUENCE</scope>
    <source>
        <strain evidence="10">NIES-1699</strain>
    </source>
</reference>
<feature type="transmembrane region" description="Helical" evidence="9">
    <location>
        <begin position="46"/>
        <end position="68"/>
    </location>
</feature>
<comment type="caution">
    <text evidence="10">The sequence shown here is derived from an EMBL/GenBank/DDBJ whole genome shotgun (WGS) entry which is preliminary data.</text>
</comment>
<dbReference type="PIRSF" id="PIRSF000178">
    <property type="entry name" value="SDH_cyt_b560"/>
    <property type="match status" value="1"/>
</dbReference>
<dbReference type="PANTHER" id="PTHR10978:SF5">
    <property type="entry name" value="SUCCINATE DEHYDROGENASE CYTOCHROME B560 SUBUNIT, MITOCHONDRIAL"/>
    <property type="match status" value="1"/>
</dbReference>
<dbReference type="InterPro" id="IPR000701">
    <property type="entry name" value="SuccDH_FuR_B_TM-su"/>
</dbReference>
<dbReference type="CDD" id="cd03499">
    <property type="entry name" value="SQR_TypeC_SdhC"/>
    <property type="match status" value="1"/>
</dbReference>
<keyword evidence="11" id="KW-1185">Reference proteome</keyword>
<dbReference type="GO" id="GO:0005739">
    <property type="term" value="C:mitochondrion"/>
    <property type="evidence" value="ECO:0007669"/>
    <property type="project" value="GOC"/>
</dbReference>
<dbReference type="Gene3D" id="1.20.1300.10">
    <property type="entry name" value="Fumarate reductase/succinate dehydrogenase, transmembrane subunit"/>
    <property type="match status" value="1"/>
</dbReference>
<dbReference type="GO" id="GO:0006121">
    <property type="term" value="P:mitochondrial electron transport, succinate to ubiquinone"/>
    <property type="evidence" value="ECO:0007669"/>
    <property type="project" value="TreeGrafter"/>
</dbReference>
<evidence type="ECO:0000256" key="1">
    <source>
        <dbReference type="ARBA" id="ARBA00004370"/>
    </source>
</evidence>
<gene>
    <name evidence="10" type="ORF">CTAYLR_008820</name>
</gene>
<evidence type="ECO:0000256" key="4">
    <source>
        <dbReference type="ARBA" id="ARBA00022723"/>
    </source>
</evidence>
<dbReference type="Pfam" id="PF01127">
    <property type="entry name" value="Sdh_cyt"/>
    <property type="match status" value="1"/>
</dbReference>
<dbReference type="Proteomes" id="UP001230188">
    <property type="component" value="Unassembled WGS sequence"/>
</dbReference>
<comment type="cofactor">
    <cofactor evidence="8">
        <name>heme</name>
        <dbReference type="ChEBI" id="CHEBI:30413"/>
    </cofactor>
    <text evidence="8">The heme is bound between the two transmembrane subunits.</text>
</comment>
<dbReference type="NCBIfam" id="TIGR02970">
    <property type="entry name" value="succ_dehyd_cytB"/>
    <property type="match status" value="1"/>
</dbReference>
<feature type="transmembrane region" description="Helical" evidence="9">
    <location>
        <begin position="117"/>
        <end position="137"/>
    </location>
</feature>
<dbReference type="PANTHER" id="PTHR10978">
    <property type="entry name" value="SUCCINATE DEHYDROGENASE CYTOCHROME B560 SUBUNIT"/>
    <property type="match status" value="1"/>
</dbReference>
<feature type="binding site" description="axial binding residue" evidence="8">
    <location>
        <position position="92"/>
    </location>
    <ligand>
        <name>heme</name>
        <dbReference type="ChEBI" id="CHEBI:30413"/>
        <note>ligand shared with second transmembrane subunit</note>
    </ligand>
    <ligandPart>
        <name>Fe</name>
        <dbReference type="ChEBI" id="CHEBI:18248"/>
    </ligandPart>
</feature>
<keyword evidence="4 8" id="KW-0479">Metal-binding</keyword>
<dbReference type="GO" id="GO:0006099">
    <property type="term" value="P:tricarboxylic acid cycle"/>
    <property type="evidence" value="ECO:0007669"/>
    <property type="project" value="InterPro"/>
</dbReference>
<comment type="subcellular location">
    <subcellularLocation>
        <location evidence="1">Membrane</location>
    </subcellularLocation>
</comment>
<dbReference type="EMBL" id="JAQMWT010000451">
    <property type="protein sequence ID" value="KAJ8601125.1"/>
    <property type="molecule type" value="Genomic_DNA"/>
</dbReference>
<evidence type="ECO:0000256" key="7">
    <source>
        <dbReference type="ARBA" id="ARBA00023136"/>
    </source>
</evidence>
<dbReference type="GO" id="GO:0009055">
    <property type="term" value="F:electron transfer activity"/>
    <property type="evidence" value="ECO:0007669"/>
    <property type="project" value="InterPro"/>
</dbReference>
<dbReference type="InterPro" id="IPR014314">
    <property type="entry name" value="Succ_DH_cytb556"/>
</dbReference>
<evidence type="ECO:0000256" key="2">
    <source>
        <dbReference type="ARBA" id="ARBA00022617"/>
    </source>
</evidence>
<evidence type="ECO:0008006" key="12">
    <source>
        <dbReference type="Google" id="ProtNLM"/>
    </source>
</evidence>
<dbReference type="AlphaFoldDB" id="A0AAD7XM66"/>
<name>A0AAD7XM66_9STRA</name>
<dbReference type="GO" id="GO:0016020">
    <property type="term" value="C:membrane"/>
    <property type="evidence" value="ECO:0007669"/>
    <property type="project" value="UniProtKB-SubCell"/>
</dbReference>
<evidence type="ECO:0000256" key="5">
    <source>
        <dbReference type="ARBA" id="ARBA00022989"/>
    </source>
</evidence>
<feature type="transmembrane region" description="Helical" evidence="9">
    <location>
        <begin position="80"/>
        <end position="97"/>
    </location>
</feature>
<dbReference type="InterPro" id="IPR034804">
    <property type="entry name" value="SQR/QFR_C/D"/>
</dbReference>
<keyword evidence="3 9" id="KW-0812">Transmembrane</keyword>
<evidence type="ECO:0000313" key="10">
    <source>
        <dbReference type="EMBL" id="KAJ8601125.1"/>
    </source>
</evidence>
<keyword evidence="2 8" id="KW-0349">Heme</keyword>
<evidence type="ECO:0000256" key="3">
    <source>
        <dbReference type="ARBA" id="ARBA00022692"/>
    </source>
</evidence>
<keyword evidence="7 9" id="KW-0472">Membrane</keyword>
<sequence>MNRLARGLATYTDRMKAMGRPVSPHVTQYAFPIAAVSSITQRVTGVLLSVGLGGVAAISLAGGDVGALAASLGSSPAAPAAKFAVAFPLVYHFLGAMRHTIWDKIPETLENDKVERSSWALIGVATVASVGLAAATLPKKKD</sequence>
<evidence type="ECO:0000256" key="6">
    <source>
        <dbReference type="ARBA" id="ARBA00023004"/>
    </source>
</evidence>
<keyword evidence="5 9" id="KW-1133">Transmembrane helix</keyword>